<protein>
    <recommendedName>
        <fullName evidence="4">cytochrome-c oxidase</fullName>
        <ecNumber evidence="4">7.1.1.9</ecNumber>
    </recommendedName>
    <alternativeName>
        <fullName evidence="14">Cytochrome c oxidase polypeptide II</fullName>
    </alternativeName>
</protein>
<dbReference type="InterPro" id="IPR008972">
    <property type="entry name" value="Cupredoxin"/>
</dbReference>
<evidence type="ECO:0000313" key="20">
    <source>
        <dbReference type="Proteomes" id="UP001165080"/>
    </source>
</evidence>
<evidence type="ECO:0000256" key="11">
    <source>
        <dbReference type="ARBA" id="ARBA00022989"/>
    </source>
</evidence>
<evidence type="ECO:0000256" key="14">
    <source>
        <dbReference type="ARBA" id="ARBA00031389"/>
    </source>
</evidence>
<sequence>MAADAPGQHHVLRIGQAEPPVQSQQGQQHHREDEMRPACRPDADAGHHQQFDRAGDPGQDPQAKGRAGRPQRDPRPEFVGGQPVHRVGPEGGEGQRDGKGHHHRVQRMAGQGDLSLGVVEGDMFLDRVGKAASLFPGASLAHGHSRWVRGFWHKALAGAVVPLLAACGGGHSTLSPAGPAARDIALLWWIMLVGSALICVLVFGLLVLAVRNNGARRSERTWIWGWGLGFSMSVLVVLLGFSLWLGEGMLARADDVPRVQAHAAQWEWRFDQPGPDGAMVQTRDTLYVPAGQDFDVVITAQDVIHSFWVPQLGGKMDAIPGHQNIHRLRADQPGTYEGLCAEFCGTGHSFMRFTVVAYDPNGPMPDMSGALIPETRP</sequence>
<dbReference type="Gene3D" id="2.60.40.420">
    <property type="entry name" value="Cupredoxins - blue copper proteins"/>
    <property type="match status" value="1"/>
</dbReference>
<dbReference type="PANTHER" id="PTHR22888">
    <property type="entry name" value="CYTOCHROME C OXIDASE, SUBUNIT II"/>
    <property type="match status" value="1"/>
</dbReference>
<evidence type="ECO:0000256" key="17">
    <source>
        <dbReference type="SAM" id="Phobius"/>
    </source>
</evidence>
<evidence type="ECO:0000256" key="13">
    <source>
        <dbReference type="ARBA" id="ARBA00023136"/>
    </source>
</evidence>
<keyword evidence="6" id="KW-0679">Respiratory chain</keyword>
<evidence type="ECO:0000313" key="19">
    <source>
        <dbReference type="EMBL" id="GLC62146.1"/>
    </source>
</evidence>
<evidence type="ECO:0000256" key="8">
    <source>
        <dbReference type="ARBA" id="ARBA00022723"/>
    </source>
</evidence>
<dbReference type="GO" id="GO:0004129">
    <property type="term" value="F:cytochrome-c oxidase activity"/>
    <property type="evidence" value="ECO:0007669"/>
    <property type="project" value="UniProtKB-EC"/>
</dbReference>
<keyword evidence="7 17" id="KW-0812">Transmembrane</keyword>
<feature type="transmembrane region" description="Helical" evidence="17">
    <location>
        <begin position="222"/>
        <end position="245"/>
    </location>
</feature>
<dbReference type="Pfam" id="PF00116">
    <property type="entry name" value="COX2"/>
    <property type="match status" value="1"/>
</dbReference>
<evidence type="ECO:0000256" key="5">
    <source>
        <dbReference type="ARBA" id="ARBA00022448"/>
    </source>
</evidence>
<evidence type="ECO:0000256" key="1">
    <source>
        <dbReference type="ARBA" id="ARBA00001935"/>
    </source>
</evidence>
<evidence type="ECO:0000256" key="2">
    <source>
        <dbReference type="ARBA" id="ARBA00004141"/>
    </source>
</evidence>
<dbReference type="InterPro" id="IPR002429">
    <property type="entry name" value="CcO_II-like_C"/>
</dbReference>
<keyword evidence="10" id="KW-0249">Electron transport</keyword>
<dbReference type="GO" id="GO:0016020">
    <property type="term" value="C:membrane"/>
    <property type="evidence" value="ECO:0007669"/>
    <property type="project" value="UniProtKB-SubCell"/>
</dbReference>
<keyword evidence="11 17" id="KW-1133">Transmembrane helix</keyword>
<keyword evidence="13 17" id="KW-0472">Membrane</keyword>
<dbReference type="NCBIfam" id="TIGR02866">
    <property type="entry name" value="CoxB"/>
    <property type="match status" value="1"/>
</dbReference>
<evidence type="ECO:0000256" key="4">
    <source>
        <dbReference type="ARBA" id="ARBA00012949"/>
    </source>
</evidence>
<evidence type="ECO:0000256" key="3">
    <source>
        <dbReference type="ARBA" id="ARBA00007866"/>
    </source>
</evidence>
<gene>
    <name evidence="19" type="primary">PLESTB003152</name>
    <name evidence="19" type="ORF">PLESTB_001845500</name>
</gene>
<dbReference type="GO" id="GO:0005507">
    <property type="term" value="F:copper ion binding"/>
    <property type="evidence" value="ECO:0007669"/>
    <property type="project" value="InterPro"/>
</dbReference>
<dbReference type="InterPro" id="IPR014222">
    <property type="entry name" value="Cyt_c_oxidase_su2"/>
</dbReference>
<evidence type="ECO:0000259" key="18">
    <source>
        <dbReference type="PROSITE" id="PS50857"/>
    </source>
</evidence>
<organism evidence="19 20">
    <name type="scientific">Pleodorina starrii</name>
    <dbReference type="NCBI Taxonomy" id="330485"/>
    <lineage>
        <taxon>Eukaryota</taxon>
        <taxon>Viridiplantae</taxon>
        <taxon>Chlorophyta</taxon>
        <taxon>core chlorophytes</taxon>
        <taxon>Chlorophyceae</taxon>
        <taxon>CS clade</taxon>
        <taxon>Chlamydomonadales</taxon>
        <taxon>Volvocaceae</taxon>
        <taxon>Pleodorina</taxon>
    </lineage>
</organism>
<keyword evidence="8" id="KW-0479">Metal-binding</keyword>
<feature type="region of interest" description="Disordered" evidence="16">
    <location>
        <begin position="1"/>
        <end position="106"/>
    </location>
</feature>
<comment type="caution">
    <text evidence="19">The sequence shown here is derived from an EMBL/GenBank/DDBJ whole genome shotgun (WGS) entry which is preliminary data.</text>
</comment>
<dbReference type="InterPro" id="IPR001505">
    <property type="entry name" value="Copper_CuA"/>
</dbReference>
<dbReference type="PANTHER" id="PTHR22888:SF9">
    <property type="entry name" value="CYTOCHROME C OXIDASE SUBUNIT 2"/>
    <property type="match status" value="1"/>
</dbReference>
<dbReference type="EMBL" id="BRXU01000058">
    <property type="protein sequence ID" value="GLC62146.1"/>
    <property type="molecule type" value="Genomic_DNA"/>
</dbReference>
<name>A0A9W6FAX8_9CHLO</name>
<evidence type="ECO:0000256" key="6">
    <source>
        <dbReference type="ARBA" id="ARBA00022660"/>
    </source>
</evidence>
<evidence type="ECO:0000256" key="9">
    <source>
        <dbReference type="ARBA" id="ARBA00022967"/>
    </source>
</evidence>
<dbReference type="PROSITE" id="PS50857">
    <property type="entry name" value="COX2_CUA"/>
    <property type="match status" value="1"/>
</dbReference>
<dbReference type="GO" id="GO:0042773">
    <property type="term" value="P:ATP synthesis coupled electron transport"/>
    <property type="evidence" value="ECO:0007669"/>
    <property type="project" value="TreeGrafter"/>
</dbReference>
<keyword evidence="9" id="KW-1278">Translocase</keyword>
<comment type="catalytic activity">
    <reaction evidence="15">
        <text>4 Fe(II)-[cytochrome c] + O2 + 8 H(+)(in) = 4 Fe(III)-[cytochrome c] + 2 H2O + 4 H(+)(out)</text>
        <dbReference type="Rhea" id="RHEA:11436"/>
        <dbReference type="Rhea" id="RHEA-COMP:10350"/>
        <dbReference type="Rhea" id="RHEA-COMP:14399"/>
        <dbReference type="ChEBI" id="CHEBI:15377"/>
        <dbReference type="ChEBI" id="CHEBI:15378"/>
        <dbReference type="ChEBI" id="CHEBI:15379"/>
        <dbReference type="ChEBI" id="CHEBI:29033"/>
        <dbReference type="ChEBI" id="CHEBI:29034"/>
        <dbReference type="EC" id="7.1.1.9"/>
    </reaction>
    <physiologicalReaction direction="left-to-right" evidence="15">
        <dbReference type="Rhea" id="RHEA:11437"/>
    </physiologicalReaction>
</comment>
<evidence type="ECO:0000256" key="16">
    <source>
        <dbReference type="SAM" id="MobiDB-lite"/>
    </source>
</evidence>
<comment type="similarity">
    <text evidence="3">Belongs to the cytochrome c oxidase subunit 2 family.</text>
</comment>
<dbReference type="SUPFAM" id="SSF49503">
    <property type="entry name" value="Cupredoxins"/>
    <property type="match status" value="1"/>
</dbReference>
<keyword evidence="20" id="KW-1185">Reference proteome</keyword>
<evidence type="ECO:0000256" key="7">
    <source>
        <dbReference type="ARBA" id="ARBA00022692"/>
    </source>
</evidence>
<evidence type="ECO:0000256" key="12">
    <source>
        <dbReference type="ARBA" id="ARBA00023008"/>
    </source>
</evidence>
<proteinExistence type="inferred from homology"/>
<dbReference type="Gene3D" id="1.10.287.90">
    <property type="match status" value="1"/>
</dbReference>
<dbReference type="PROSITE" id="PS00078">
    <property type="entry name" value="COX2"/>
    <property type="match status" value="1"/>
</dbReference>
<comment type="subcellular location">
    <subcellularLocation>
        <location evidence="2">Membrane</location>
        <topology evidence="2">Multi-pass membrane protein</topology>
    </subcellularLocation>
</comment>
<evidence type="ECO:0000256" key="10">
    <source>
        <dbReference type="ARBA" id="ARBA00022982"/>
    </source>
</evidence>
<reference evidence="19 20" key="1">
    <citation type="journal article" date="2023" name="Commun. Biol.">
        <title>Reorganization of the ancestral sex-determining regions during the evolution of trioecy in Pleodorina starrii.</title>
        <authorList>
            <person name="Takahashi K."/>
            <person name="Suzuki S."/>
            <person name="Kawai-Toyooka H."/>
            <person name="Yamamoto K."/>
            <person name="Hamaji T."/>
            <person name="Ootsuki R."/>
            <person name="Yamaguchi H."/>
            <person name="Kawachi M."/>
            <person name="Higashiyama T."/>
            <person name="Nozaki H."/>
        </authorList>
    </citation>
    <scope>NUCLEOTIDE SEQUENCE [LARGE SCALE GENOMIC DNA]</scope>
    <source>
        <strain evidence="19 20">NIES-4479</strain>
    </source>
</reference>
<dbReference type="Proteomes" id="UP001165080">
    <property type="component" value="Unassembled WGS sequence"/>
</dbReference>
<feature type="domain" description="Cytochrome oxidase subunit II copper A binding" evidence="18">
    <location>
        <begin position="254"/>
        <end position="369"/>
    </location>
</feature>
<feature type="compositionally biased region" description="Basic and acidic residues" evidence="16">
    <location>
        <begin position="29"/>
        <end position="55"/>
    </location>
</feature>
<dbReference type="AlphaFoldDB" id="A0A9W6FAX8"/>
<dbReference type="GO" id="GO:0016491">
    <property type="term" value="F:oxidoreductase activity"/>
    <property type="evidence" value="ECO:0007669"/>
    <property type="project" value="InterPro"/>
</dbReference>
<dbReference type="InterPro" id="IPR036257">
    <property type="entry name" value="Cyt_c_oxidase_su2_TM_sf"/>
</dbReference>
<feature type="transmembrane region" description="Helical" evidence="17">
    <location>
        <begin position="155"/>
        <end position="174"/>
    </location>
</feature>
<feature type="transmembrane region" description="Helical" evidence="17">
    <location>
        <begin position="186"/>
        <end position="210"/>
    </location>
</feature>
<comment type="cofactor">
    <cofactor evidence="1">
        <name>Cu cation</name>
        <dbReference type="ChEBI" id="CHEBI:23378"/>
    </cofactor>
</comment>
<keyword evidence="5" id="KW-0813">Transport</keyword>
<dbReference type="InterPro" id="IPR045187">
    <property type="entry name" value="CcO_II"/>
</dbReference>
<accession>A0A9W6FAX8</accession>
<dbReference type="EC" id="7.1.1.9" evidence="4"/>
<keyword evidence="12" id="KW-0186">Copper</keyword>
<evidence type="ECO:0000256" key="15">
    <source>
        <dbReference type="ARBA" id="ARBA00049512"/>
    </source>
</evidence>